<dbReference type="GO" id="GO:0070566">
    <property type="term" value="F:adenylyltransferase activity"/>
    <property type="evidence" value="ECO:0007669"/>
    <property type="project" value="InterPro"/>
</dbReference>
<evidence type="ECO:0000313" key="7">
    <source>
        <dbReference type="EMBL" id="SET71113.1"/>
    </source>
</evidence>
<proteinExistence type="predicted"/>
<dbReference type="PIRSF" id="PIRSF000819">
    <property type="entry name" value="Streptomycin_3-adenylyltransf"/>
    <property type="match status" value="1"/>
</dbReference>
<reference evidence="7 8" key="1">
    <citation type="submission" date="2016-10" db="EMBL/GenBank/DDBJ databases">
        <authorList>
            <person name="de Groot N.N."/>
        </authorList>
    </citation>
    <scope>NUCLEOTIDE SEQUENCE [LARGE SCALE GENOMIC DNA]</scope>
    <source>
        <strain evidence="7 8">IBRC-M 10780</strain>
    </source>
</reference>
<keyword evidence="4" id="KW-0547">Nucleotide-binding</keyword>
<dbReference type="Proteomes" id="UP000198618">
    <property type="component" value="Unassembled WGS sequence"/>
</dbReference>
<evidence type="ECO:0000259" key="6">
    <source>
        <dbReference type="Pfam" id="PF13427"/>
    </source>
</evidence>
<dbReference type="Pfam" id="PF01909">
    <property type="entry name" value="NTP_transf_2"/>
    <property type="match status" value="1"/>
</dbReference>
<dbReference type="GO" id="GO:0046677">
    <property type="term" value="P:response to antibiotic"/>
    <property type="evidence" value="ECO:0007669"/>
    <property type="project" value="UniProtKB-KW"/>
</dbReference>
<keyword evidence="8" id="KW-1185">Reference proteome</keyword>
<feature type="domain" description="Adenylyltransferase AadA C-terminal" evidence="6">
    <location>
        <begin position="158"/>
        <end position="256"/>
    </location>
</feature>
<gene>
    <name evidence="7" type="ORF">SAMN05216389_12228</name>
</gene>
<dbReference type="InterPro" id="IPR024172">
    <property type="entry name" value="AadA/Aad9"/>
</dbReference>
<dbReference type="CDD" id="cd05403">
    <property type="entry name" value="NT_KNTase_like"/>
    <property type="match status" value="1"/>
</dbReference>
<keyword evidence="4" id="KW-0067">ATP-binding</keyword>
<dbReference type="SUPFAM" id="SSF81301">
    <property type="entry name" value="Nucleotidyltransferase"/>
    <property type="match status" value="1"/>
</dbReference>
<protein>
    <recommendedName>
        <fullName evidence="4">Spectinomycin 9-adenylyltransferase</fullName>
    </recommendedName>
</protein>
<evidence type="ECO:0000256" key="3">
    <source>
        <dbReference type="ARBA" id="ARBA00047831"/>
    </source>
</evidence>
<name>A0A1I0GJJ2_9BACI</name>
<evidence type="ECO:0000259" key="5">
    <source>
        <dbReference type="Pfam" id="PF01909"/>
    </source>
</evidence>
<dbReference type="Pfam" id="PF13427">
    <property type="entry name" value="AadA_C"/>
    <property type="match status" value="1"/>
</dbReference>
<dbReference type="GO" id="GO:0005524">
    <property type="term" value="F:ATP binding"/>
    <property type="evidence" value="ECO:0007669"/>
    <property type="project" value="UniProtKB-KW"/>
</dbReference>
<dbReference type="OrthoDB" id="5643411at2"/>
<dbReference type="EMBL" id="FOHE01000022">
    <property type="protein sequence ID" value="SET71113.1"/>
    <property type="molecule type" value="Genomic_DNA"/>
</dbReference>
<dbReference type="InterPro" id="IPR002934">
    <property type="entry name" value="Polymerase_NTP_transf_dom"/>
</dbReference>
<comment type="catalytic activity">
    <reaction evidence="3 4">
        <text>spectinomycin + ATP = 9-O-adenylylspectinomycin + diphosphate</text>
        <dbReference type="Rhea" id="RHEA:63228"/>
        <dbReference type="ChEBI" id="CHEBI:30616"/>
        <dbReference type="ChEBI" id="CHEBI:33019"/>
        <dbReference type="ChEBI" id="CHEBI:146260"/>
        <dbReference type="ChEBI" id="CHEBI:146261"/>
    </reaction>
</comment>
<organism evidence="7 8">
    <name type="scientific">Oceanobacillus limi</name>
    <dbReference type="NCBI Taxonomy" id="930131"/>
    <lineage>
        <taxon>Bacteria</taxon>
        <taxon>Bacillati</taxon>
        <taxon>Bacillota</taxon>
        <taxon>Bacilli</taxon>
        <taxon>Bacillales</taxon>
        <taxon>Bacillaceae</taxon>
        <taxon>Oceanobacillus</taxon>
    </lineage>
</organism>
<dbReference type="InterPro" id="IPR043519">
    <property type="entry name" value="NT_sf"/>
</dbReference>
<feature type="domain" description="Polymerase nucleotidyl transferase" evidence="5">
    <location>
        <begin position="16"/>
        <end position="96"/>
    </location>
</feature>
<dbReference type="STRING" id="930131.SAMN05216389_12228"/>
<keyword evidence="4 7" id="KW-0548">Nucleotidyltransferase</keyword>
<dbReference type="RefSeq" id="WP_090872189.1">
    <property type="nucleotide sequence ID" value="NZ_FOHE01000022.1"/>
</dbReference>
<evidence type="ECO:0000256" key="2">
    <source>
        <dbReference type="ARBA" id="ARBA00023251"/>
    </source>
</evidence>
<evidence type="ECO:0000256" key="4">
    <source>
        <dbReference type="PIRNR" id="PIRNR000819"/>
    </source>
</evidence>
<keyword evidence="2 4" id="KW-0046">Antibiotic resistance</keyword>
<sequence length="264" mass="30565">MISDWNTSSPDVKGFVKKLKRGMKQLLIEEIIGFYIHGSLAMGGFNPSHSDIDILVVTKEKLTVQTKRDLAKLLLSYSNSPFPIEISFLNRGQLESWQHPCPFDFHYSEFWRERYEADFWNHTDNYINDAQNTDADLAAHITVTYHRGICLEGKPIKEVFPVIPTSDYLSSIFDDFEDCLTNITADPVYCILNMIRVYWYITEEVISSKLEAGNWGLRTFPIELRTTIHKAVKAYGGTKKVEFLETELQVFRKYIVEHVKSYGQ</sequence>
<dbReference type="AlphaFoldDB" id="A0A1I0GJJ2"/>
<dbReference type="Gene3D" id="3.30.460.10">
    <property type="entry name" value="Beta Polymerase, domain 2"/>
    <property type="match status" value="1"/>
</dbReference>
<accession>A0A1I0GJJ2</accession>
<dbReference type="InterPro" id="IPR025184">
    <property type="entry name" value="AadA_C"/>
</dbReference>
<evidence type="ECO:0000313" key="8">
    <source>
        <dbReference type="Proteomes" id="UP000198618"/>
    </source>
</evidence>
<keyword evidence="1 4" id="KW-0808">Transferase</keyword>
<evidence type="ECO:0000256" key="1">
    <source>
        <dbReference type="ARBA" id="ARBA00022679"/>
    </source>
</evidence>